<proteinExistence type="predicted"/>
<dbReference type="AlphaFoldDB" id="A0A8D8ANH6"/>
<dbReference type="EMBL" id="HBUE01040941">
    <property type="protein sequence ID" value="CAG6460599.1"/>
    <property type="molecule type" value="Transcribed_RNA"/>
</dbReference>
<organism evidence="1">
    <name type="scientific">Culex pipiens</name>
    <name type="common">House mosquito</name>
    <dbReference type="NCBI Taxonomy" id="7175"/>
    <lineage>
        <taxon>Eukaryota</taxon>
        <taxon>Metazoa</taxon>
        <taxon>Ecdysozoa</taxon>
        <taxon>Arthropoda</taxon>
        <taxon>Hexapoda</taxon>
        <taxon>Insecta</taxon>
        <taxon>Pterygota</taxon>
        <taxon>Neoptera</taxon>
        <taxon>Endopterygota</taxon>
        <taxon>Diptera</taxon>
        <taxon>Nematocera</taxon>
        <taxon>Culicoidea</taxon>
        <taxon>Culicidae</taxon>
        <taxon>Culicinae</taxon>
        <taxon>Culicini</taxon>
        <taxon>Culex</taxon>
        <taxon>Culex</taxon>
    </lineage>
</organism>
<sequence>MLDTTNKYVTTSTVASMATAKLYNCVAVHFLPPPAPVVPAPPPAALAPATGFTAGGRTLPTNAFTAVFFTGAGLAGAETVTFGAAAPRTDEAELVLRSADTALSCAGFGRGVSPRLAMTLDEAVTSWETFFLSRLPPLPRMVVDLDWSPVGVRPRGPGSDIRRLMPPREAVRSGNFGSAVALRITVCGVVVMVEVCVTSGPLGLFSFMTSSAASIWWRACCRQWITLASRSSFWFARMSDSKIFSFGLDVMMACMASLLENELSSGSPVGFSGVGRIATFSLESVLYSSRVALFISIPSEELFDLVSSC</sequence>
<accession>A0A8D8ANH6</accession>
<protein>
    <submittedName>
        <fullName evidence="1">(northern house mosquito) hypothetical protein</fullName>
    </submittedName>
</protein>
<name>A0A8D8ANH6_CULPI</name>
<evidence type="ECO:0000313" key="1">
    <source>
        <dbReference type="EMBL" id="CAG6460599.1"/>
    </source>
</evidence>
<reference evidence="1" key="1">
    <citation type="submission" date="2021-05" db="EMBL/GenBank/DDBJ databases">
        <authorList>
            <person name="Alioto T."/>
            <person name="Alioto T."/>
            <person name="Gomez Garrido J."/>
        </authorList>
    </citation>
    <scope>NUCLEOTIDE SEQUENCE</scope>
</reference>